<evidence type="ECO:0000313" key="5">
    <source>
        <dbReference type="EMBL" id="RRD70694.1"/>
    </source>
</evidence>
<feature type="domain" description="Fibronectin type-III" evidence="4">
    <location>
        <begin position="114"/>
        <end position="208"/>
    </location>
</feature>
<dbReference type="PANTHER" id="PTHR46708:SF2">
    <property type="entry name" value="FIBRONECTIN TYPE-III DOMAIN-CONTAINING PROTEIN"/>
    <property type="match status" value="1"/>
</dbReference>
<dbReference type="PROSITE" id="PS50853">
    <property type="entry name" value="FN3"/>
    <property type="match status" value="6"/>
</dbReference>
<dbReference type="InterPro" id="IPR050991">
    <property type="entry name" value="ECM_Regulatory_Proteins"/>
</dbReference>
<keyword evidence="1" id="KW-0677">Repeat</keyword>
<dbReference type="Pfam" id="PF00041">
    <property type="entry name" value="fn3"/>
    <property type="match status" value="5"/>
</dbReference>
<dbReference type="InterPro" id="IPR036116">
    <property type="entry name" value="FN3_sf"/>
</dbReference>
<evidence type="ECO:0000256" key="1">
    <source>
        <dbReference type="ARBA" id="ARBA00022737"/>
    </source>
</evidence>
<feature type="region of interest" description="Disordered" evidence="2">
    <location>
        <begin position="615"/>
        <end position="634"/>
    </location>
</feature>
<dbReference type="EMBL" id="RQYN01000070">
    <property type="protein sequence ID" value="RRD70694.1"/>
    <property type="molecule type" value="Genomic_DNA"/>
</dbReference>
<dbReference type="SMART" id="SM00060">
    <property type="entry name" value="FN3"/>
    <property type="match status" value="6"/>
</dbReference>
<dbReference type="Gene3D" id="2.60.40.10">
    <property type="entry name" value="Immunoglobulins"/>
    <property type="match status" value="6"/>
</dbReference>
<gene>
    <name evidence="5" type="ORF">EII41_12475</name>
</gene>
<evidence type="ECO:0000256" key="2">
    <source>
        <dbReference type="SAM" id="MobiDB-lite"/>
    </source>
</evidence>
<feature type="domain" description="Fibronectin type-III" evidence="4">
    <location>
        <begin position="522"/>
        <end position="616"/>
    </location>
</feature>
<dbReference type="InterPro" id="IPR003961">
    <property type="entry name" value="FN3_dom"/>
</dbReference>
<keyword evidence="3" id="KW-0732">Signal</keyword>
<dbReference type="InterPro" id="IPR003343">
    <property type="entry name" value="Big_2"/>
</dbReference>
<dbReference type="InterPro" id="IPR008964">
    <property type="entry name" value="Invasin/intimin_cell_adhesion"/>
</dbReference>
<feature type="domain" description="Fibronectin type-III" evidence="4">
    <location>
        <begin position="317"/>
        <end position="414"/>
    </location>
</feature>
<organism evidence="5 6">
    <name type="scientific">Tannerella forsythia</name>
    <name type="common">Bacteroides forsythus</name>
    <dbReference type="NCBI Taxonomy" id="28112"/>
    <lineage>
        <taxon>Bacteria</taxon>
        <taxon>Pseudomonadati</taxon>
        <taxon>Bacteroidota</taxon>
        <taxon>Bacteroidia</taxon>
        <taxon>Bacteroidales</taxon>
        <taxon>Tannerellaceae</taxon>
        <taxon>Tannerella</taxon>
    </lineage>
</organism>
<feature type="chain" id="PRO_5017975469" description="Fibronectin type-III domain-containing protein" evidence="3">
    <location>
        <begin position="28"/>
        <end position="783"/>
    </location>
</feature>
<dbReference type="SUPFAM" id="SSF49373">
    <property type="entry name" value="Invasin/intimin cell-adhesion fragments"/>
    <property type="match status" value="1"/>
</dbReference>
<feature type="domain" description="Fibronectin type-III" evidence="4">
    <location>
        <begin position="418"/>
        <end position="513"/>
    </location>
</feature>
<dbReference type="InterPro" id="IPR013783">
    <property type="entry name" value="Ig-like_fold"/>
</dbReference>
<proteinExistence type="predicted"/>
<evidence type="ECO:0000256" key="3">
    <source>
        <dbReference type="SAM" id="SignalP"/>
    </source>
</evidence>
<accession>A0A3P1YHY1</accession>
<feature type="non-terminal residue" evidence="5">
    <location>
        <position position="783"/>
    </location>
</feature>
<protein>
    <recommendedName>
        <fullName evidence="4">Fibronectin type-III domain-containing protein</fullName>
    </recommendedName>
</protein>
<reference evidence="5 6" key="1">
    <citation type="submission" date="2018-11" db="EMBL/GenBank/DDBJ databases">
        <title>Genomes From Bacteria Associated with the Canine Oral Cavity: a Test Case for Automated Genome-Based Taxonomic Assignment.</title>
        <authorList>
            <person name="Coil D.A."/>
            <person name="Jospin G."/>
            <person name="Darling A.E."/>
            <person name="Wallis C."/>
            <person name="Davis I.J."/>
            <person name="Harris S."/>
            <person name="Eisen J.A."/>
            <person name="Holcombe L.J."/>
            <person name="O'Flynn C."/>
        </authorList>
    </citation>
    <scope>NUCLEOTIDE SEQUENCE [LARGE SCALE GENOMIC DNA]</scope>
    <source>
        <strain evidence="5 6">OH1426_COT-023</strain>
    </source>
</reference>
<dbReference type="CDD" id="cd00063">
    <property type="entry name" value="FN3"/>
    <property type="match status" value="5"/>
</dbReference>
<dbReference type="Gene3D" id="2.60.40.1080">
    <property type="match status" value="1"/>
</dbReference>
<dbReference type="Proteomes" id="UP000279860">
    <property type="component" value="Unassembled WGS sequence"/>
</dbReference>
<comment type="caution">
    <text evidence="5">The sequence shown here is derived from an EMBL/GenBank/DDBJ whole genome shotgun (WGS) entry which is preliminary data.</text>
</comment>
<sequence length="783" mass="87406">MNMKRIKQLSIWMIALLAITVTNPAWAWGDYDEPTGGSYEAGYPKAVGTTPVELKWTKGNENVTPQNRLRYWVDWKKKSGEGAGKSAPMIDITTYTLTGLEPIFEFMIDLEDPTPGKYGTVTTTLTTATINWTKATDNKTKQNKLRYQVFWYKAIGGPITRTEWMTDITTYTITGLEPNTEYILEVEVRDESVNYISYGKRWFKTKAPVDKKDPTPGTYEAGYPKAVGSTSIEVRWTKGIDDVTPQDRLMYWVYWYTESGERLGKTATMIDITTYTITGLEPSTKYKVVVLVGDEVGRYNTYGGRTVKTQAVPDYDRPTAGSYGTITATANSITVNWTRGTDDITPQNKLRYKVVWKEKSSTMFGNGSILYTDMTSYTLTDLKPNTEYILEVQVWDEANKYKFYGERTVKTKADTQDPTWGSWGTNTSTATTITLNWTKATDNATPQKKLRYQVLWKKKSATSWNYTGLKKNITTHTLTGLDPDTEYDVNVEVRDETDHTAYYGYITVKTKVLDTEKPKAGCNGKITIGTVTANSIALSWCAATDNVTPKDKLRYQVAWKKKSSTSWAWTFFSTNITTYTLTGLDPDTEYQVDVLVYDEVENRSYYGVREVKTKAAGGGSSDTQRPTPGSYEAGYPKAVGATSIELKWTRGRDNKTAQADLQYVVYWKKSSESAWQASHSGPATNFPKDWTAYTITGLQPNTEYIMIVLVQDEAGNYTDYRPRTVKTQAAGATIAVTGVTLSPASLSLEVGQTGGLTATVAPATATNKKVTWTSSNTAVATVD</sequence>
<dbReference type="Pfam" id="PF02368">
    <property type="entry name" value="Big_2"/>
    <property type="match status" value="1"/>
</dbReference>
<dbReference type="AlphaFoldDB" id="A0A3P1YHY1"/>
<evidence type="ECO:0000313" key="6">
    <source>
        <dbReference type="Proteomes" id="UP000279860"/>
    </source>
</evidence>
<dbReference type="SUPFAM" id="SSF49265">
    <property type="entry name" value="Fibronectin type III"/>
    <property type="match status" value="4"/>
</dbReference>
<feature type="signal peptide" evidence="3">
    <location>
        <begin position="1"/>
        <end position="27"/>
    </location>
</feature>
<feature type="domain" description="Fibronectin type-III" evidence="4">
    <location>
        <begin position="627"/>
        <end position="730"/>
    </location>
</feature>
<name>A0A3P1YHY1_TANFO</name>
<dbReference type="PANTHER" id="PTHR46708">
    <property type="entry name" value="TENASCIN"/>
    <property type="match status" value="1"/>
</dbReference>
<evidence type="ECO:0000259" key="4">
    <source>
        <dbReference type="PROSITE" id="PS50853"/>
    </source>
</evidence>
<feature type="domain" description="Fibronectin type-III" evidence="4">
    <location>
        <begin position="215"/>
        <end position="314"/>
    </location>
</feature>